<protein>
    <submittedName>
        <fullName evidence="1">Uncharacterized protein</fullName>
    </submittedName>
</protein>
<dbReference type="AlphaFoldDB" id="A0A0K2UCU6"/>
<dbReference type="EMBL" id="HACA01018416">
    <property type="protein sequence ID" value="CDW35777.1"/>
    <property type="molecule type" value="Transcribed_RNA"/>
</dbReference>
<sequence>MFRRKAIASSPSSCAASLRTLKIIVLSNHIFRGTCWNLQHFCV</sequence>
<accession>A0A0K2UCU6</accession>
<name>A0A0K2UCU6_LEPSM</name>
<organism evidence="1">
    <name type="scientific">Lepeophtheirus salmonis</name>
    <name type="common">Salmon louse</name>
    <name type="synonym">Caligus salmonis</name>
    <dbReference type="NCBI Taxonomy" id="72036"/>
    <lineage>
        <taxon>Eukaryota</taxon>
        <taxon>Metazoa</taxon>
        <taxon>Ecdysozoa</taxon>
        <taxon>Arthropoda</taxon>
        <taxon>Crustacea</taxon>
        <taxon>Multicrustacea</taxon>
        <taxon>Hexanauplia</taxon>
        <taxon>Copepoda</taxon>
        <taxon>Siphonostomatoida</taxon>
        <taxon>Caligidae</taxon>
        <taxon>Lepeophtheirus</taxon>
    </lineage>
</organism>
<evidence type="ECO:0000313" key="1">
    <source>
        <dbReference type="EMBL" id="CDW35777.1"/>
    </source>
</evidence>
<proteinExistence type="predicted"/>
<reference evidence="1" key="1">
    <citation type="submission" date="2014-05" db="EMBL/GenBank/DDBJ databases">
        <authorList>
            <person name="Chronopoulou M."/>
        </authorList>
    </citation>
    <scope>NUCLEOTIDE SEQUENCE</scope>
    <source>
        <tissue evidence="1">Whole organism</tissue>
    </source>
</reference>